<keyword evidence="1" id="KW-1133">Transmembrane helix</keyword>
<reference evidence="2" key="1">
    <citation type="submission" date="2009-08" db="EMBL/GenBank/DDBJ databases">
        <title>Complete sequence of chromosome of Methanocaldococcus fervens AG86.</title>
        <authorList>
            <consortium name="US DOE Joint Genome Institute"/>
            <person name="Lucas S."/>
            <person name="Copeland A."/>
            <person name="Lapidus A."/>
            <person name="Glavina del Rio T."/>
            <person name="Tice H."/>
            <person name="Bruce D."/>
            <person name="Goodwin L."/>
            <person name="Pitluck S."/>
            <person name="Chertkov O."/>
            <person name="Detter J.C."/>
            <person name="Han C."/>
            <person name="Tapia R."/>
            <person name="Larimer F."/>
            <person name="Land M."/>
            <person name="Hauser L."/>
            <person name="Kyrpides N."/>
            <person name="Ovchinnikova G."/>
            <person name="Lupa-Sieprawska M."/>
            <person name="Whitman W.B."/>
        </authorList>
    </citation>
    <scope>NUCLEOTIDE SEQUENCE [LARGE SCALE GENOMIC DNA]</scope>
    <source>
        <strain evidence="2">AG86</strain>
    </source>
</reference>
<protein>
    <submittedName>
        <fullName evidence="2">Phosphatidate cytidylyltransferase</fullName>
    </submittedName>
</protein>
<feature type="transmembrane region" description="Helical" evidence="1">
    <location>
        <begin position="132"/>
        <end position="161"/>
    </location>
</feature>
<keyword evidence="1" id="KW-0472">Membrane</keyword>
<evidence type="ECO:0000313" key="3">
    <source>
        <dbReference type="Proteomes" id="UP000001495"/>
    </source>
</evidence>
<gene>
    <name evidence="2" type="ordered locus">Mefer_1150</name>
</gene>
<organism evidence="2 3">
    <name type="scientific">Methanocaldococcus fervens (strain DSM 4213 / JCM 15782 / AG86)</name>
    <name type="common">Methanococcus fervens</name>
    <dbReference type="NCBI Taxonomy" id="573064"/>
    <lineage>
        <taxon>Archaea</taxon>
        <taxon>Methanobacteriati</taxon>
        <taxon>Methanobacteriota</taxon>
        <taxon>Methanomada group</taxon>
        <taxon>Methanococci</taxon>
        <taxon>Methanococcales</taxon>
        <taxon>Methanocaldococcaceae</taxon>
        <taxon>Methanocaldococcus</taxon>
    </lineage>
</organism>
<sequence length="186" mass="20645">MLEAENVKELYRQTIHLTAGVLIAFSVLIFKKQLIIPLVVSIAVGTLLYFLCKSYYIPIISDLLNLCKREKEDGRGAIYFAIGMLISLLLIDDINAVFFGILVFAVGDALATFIGVRGKLKMKYLEKTVEGFLAFFISSSLILYPFYGVYGILVALISALAEFVSKGLKIDDNLYLPLIVAFLLSL</sequence>
<evidence type="ECO:0000256" key="1">
    <source>
        <dbReference type="SAM" id="Phobius"/>
    </source>
</evidence>
<keyword evidence="3" id="KW-1185">Reference proteome</keyword>
<feature type="transmembrane region" description="Helical" evidence="1">
    <location>
        <begin position="35"/>
        <end position="52"/>
    </location>
</feature>
<accession>C7P8S8</accession>
<dbReference type="EMBL" id="CP001696">
    <property type="protein sequence ID" value="ACV24960.1"/>
    <property type="molecule type" value="Genomic_DNA"/>
</dbReference>
<feature type="transmembrane region" description="Helical" evidence="1">
    <location>
        <begin position="97"/>
        <end position="120"/>
    </location>
</feature>
<dbReference type="GO" id="GO:0016779">
    <property type="term" value="F:nucleotidyltransferase activity"/>
    <property type="evidence" value="ECO:0007669"/>
    <property type="project" value="UniProtKB-KW"/>
</dbReference>
<keyword evidence="2" id="KW-0548">Nucleotidyltransferase</keyword>
<keyword evidence="2" id="KW-0808">Transferase</keyword>
<keyword evidence="1" id="KW-0812">Transmembrane</keyword>
<dbReference type="InterPro" id="IPR037997">
    <property type="entry name" value="Dgk1-like"/>
</dbReference>
<dbReference type="STRING" id="573064.Mefer_1150"/>
<dbReference type="AlphaFoldDB" id="C7P8S8"/>
<dbReference type="PANTHER" id="PTHR31303">
    <property type="entry name" value="CTP-DEPENDENT DIACYLGLYCEROL KINASE 1"/>
    <property type="match status" value="1"/>
</dbReference>
<dbReference type="eggNOG" id="arCOG01880">
    <property type="taxonomic scope" value="Archaea"/>
</dbReference>
<dbReference type="HOGENOM" id="CLU_031477_4_2_2"/>
<dbReference type="PANTHER" id="PTHR31303:SF1">
    <property type="entry name" value="CTP-DEPENDENT DIACYLGLYCEROL KINASE 1"/>
    <property type="match status" value="1"/>
</dbReference>
<proteinExistence type="predicted"/>
<feature type="transmembrane region" description="Helical" evidence="1">
    <location>
        <begin position="10"/>
        <end position="29"/>
    </location>
</feature>
<name>C7P8S8_METFA</name>
<dbReference type="GO" id="GO:0004143">
    <property type="term" value="F:ATP-dependent diacylglycerol kinase activity"/>
    <property type="evidence" value="ECO:0007669"/>
    <property type="project" value="InterPro"/>
</dbReference>
<feature type="transmembrane region" description="Helical" evidence="1">
    <location>
        <begin position="73"/>
        <end position="91"/>
    </location>
</feature>
<evidence type="ECO:0000313" key="2">
    <source>
        <dbReference type="EMBL" id="ACV24960.1"/>
    </source>
</evidence>
<dbReference type="Proteomes" id="UP000001495">
    <property type="component" value="Chromosome"/>
</dbReference>
<dbReference type="KEGG" id="mfe:Mefer_1150"/>